<name>A0A9K3GLT5_9EUKA</name>
<proteinExistence type="predicted"/>
<feature type="domain" description="DEAD-box helicase OB fold" evidence="1">
    <location>
        <begin position="1"/>
        <end position="47"/>
    </location>
</feature>
<comment type="caution">
    <text evidence="2">The sequence shown here is derived from an EMBL/GenBank/DDBJ whole genome shotgun (WGS) entry which is preliminary data.</text>
</comment>
<feature type="non-terminal residue" evidence="2">
    <location>
        <position position="1"/>
    </location>
</feature>
<dbReference type="AlphaFoldDB" id="A0A9K3GLT5"/>
<evidence type="ECO:0000313" key="2">
    <source>
        <dbReference type="EMBL" id="GIQ87688.1"/>
    </source>
</evidence>
<evidence type="ECO:0000313" key="3">
    <source>
        <dbReference type="Proteomes" id="UP000265618"/>
    </source>
</evidence>
<dbReference type="InterPro" id="IPR011709">
    <property type="entry name" value="DEAD-box_helicase_OB_fold"/>
</dbReference>
<reference evidence="2 3" key="1">
    <citation type="journal article" date="2018" name="PLoS ONE">
        <title>The draft genome of Kipferlia bialata reveals reductive genome evolution in fornicate parasites.</title>
        <authorList>
            <person name="Tanifuji G."/>
            <person name="Takabayashi S."/>
            <person name="Kume K."/>
            <person name="Takagi M."/>
            <person name="Nakayama T."/>
            <person name="Kamikawa R."/>
            <person name="Inagaki Y."/>
            <person name="Hashimoto T."/>
        </authorList>
    </citation>
    <scope>NUCLEOTIDE SEQUENCE [LARGE SCALE GENOMIC DNA]</scope>
    <source>
        <strain evidence="2">NY0173</strain>
    </source>
</reference>
<dbReference type="Proteomes" id="UP000265618">
    <property type="component" value="Unassembled WGS sequence"/>
</dbReference>
<dbReference type="EMBL" id="BDIP01003425">
    <property type="protein sequence ID" value="GIQ87688.1"/>
    <property type="molecule type" value="Genomic_DNA"/>
</dbReference>
<accession>A0A9K3GLT5</accession>
<dbReference type="Pfam" id="PF07717">
    <property type="entry name" value="OB_NTP_bind"/>
    <property type="match status" value="1"/>
</dbReference>
<organism evidence="2 3">
    <name type="scientific">Kipferlia bialata</name>
    <dbReference type="NCBI Taxonomy" id="797122"/>
    <lineage>
        <taxon>Eukaryota</taxon>
        <taxon>Metamonada</taxon>
        <taxon>Carpediemonas-like organisms</taxon>
        <taxon>Kipferlia</taxon>
    </lineage>
</organism>
<protein>
    <recommendedName>
        <fullName evidence="1">DEAD-box helicase OB fold domain-containing protein</fullName>
    </recommendedName>
</protein>
<keyword evidence="3" id="KW-1185">Reference proteome</keyword>
<sequence length="54" mass="5898">MVHPGSALFKMTPLPRAVLYAELFRTKATYLVGVSAANPAMLALTANNCRLMFQ</sequence>
<evidence type="ECO:0000259" key="1">
    <source>
        <dbReference type="Pfam" id="PF07717"/>
    </source>
</evidence>
<gene>
    <name evidence="2" type="ORF">KIPB_009782</name>
</gene>